<organism evidence="1 2">
    <name type="scientific">Sessilibacter corallicola</name>
    <dbReference type="NCBI Taxonomy" id="2904075"/>
    <lineage>
        <taxon>Bacteria</taxon>
        <taxon>Pseudomonadati</taxon>
        <taxon>Pseudomonadota</taxon>
        <taxon>Gammaproteobacteria</taxon>
        <taxon>Cellvibrionales</taxon>
        <taxon>Cellvibrionaceae</taxon>
        <taxon>Sessilibacter</taxon>
    </lineage>
</organism>
<dbReference type="Gene3D" id="3.30.420.40">
    <property type="match status" value="2"/>
</dbReference>
<accession>A0ABQ0A7W5</accession>
<name>A0ABQ0A7W5_9GAMM</name>
<dbReference type="InterPro" id="IPR036388">
    <property type="entry name" value="WH-like_DNA-bd_sf"/>
</dbReference>
<gene>
    <name evidence="1" type="ORF">NBRC116591_15540</name>
</gene>
<dbReference type="EMBL" id="BAABWN010000004">
    <property type="protein sequence ID" value="GAA6167744.1"/>
    <property type="molecule type" value="Genomic_DNA"/>
</dbReference>
<keyword evidence="2" id="KW-1185">Reference proteome</keyword>
<dbReference type="InterPro" id="IPR036390">
    <property type="entry name" value="WH_DNA-bd_sf"/>
</dbReference>
<sequence>MVVPSFFEKNNIKQNLLSEKKVLSVVLQRHFVSQPDICRYTDLAQQSVSRIVKGLTDIGAIVGERVSSGRRGQPSISIRVVPEFAYTFGVAIMTDSFSVVLMDFSCQVLEEVHCHEATMDRPRIVAKINEIFENLLSKHQIDANRIVGVGVAISGYSLGGTGMYNPPRALGDWALINLVEVLTTDFGFPVWVENDANAAAVGESLMGAGKTYKDFVYLYLAAGIGGGVIINGELLRGCHGNGGEVGLILPSGMYLEPNLSLLEKTLTRNGVEVDGISDLLSRFDVNWPGVEEWLNKTQESFSLIVSALSAILDPEAIVFGGRIPASLSKKVASRLEIYDDARRASPRPLPQLMSSDLTDGGAIGAAALPLKQHFYPGGVSV</sequence>
<evidence type="ECO:0000313" key="1">
    <source>
        <dbReference type="EMBL" id="GAA6167744.1"/>
    </source>
</evidence>
<reference evidence="1 2" key="1">
    <citation type="submission" date="2024-04" db="EMBL/GenBank/DDBJ databases">
        <title>Draft genome sequence of Sessilibacter corallicola NBRC 116591.</title>
        <authorList>
            <person name="Miyakawa T."/>
            <person name="Kusuya Y."/>
            <person name="Miura T."/>
        </authorList>
    </citation>
    <scope>NUCLEOTIDE SEQUENCE [LARGE SCALE GENOMIC DNA]</scope>
    <source>
        <strain evidence="1 2">KU-00831-HH</strain>
    </source>
</reference>
<comment type="caution">
    <text evidence="1">The sequence shown here is derived from an EMBL/GenBank/DDBJ whole genome shotgun (WGS) entry which is preliminary data.</text>
</comment>
<dbReference type="PANTHER" id="PTHR18964:SF169">
    <property type="entry name" value="N-ACETYLMANNOSAMINE KINASE"/>
    <property type="match status" value="1"/>
</dbReference>
<dbReference type="SUPFAM" id="SSF46785">
    <property type="entry name" value="Winged helix' DNA-binding domain"/>
    <property type="match status" value="1"/>
</dbReference>
<evidence type="ECO:0000313" key="2">
    <source>
        <dbReference type="Proteomes" id="UP001465153"/>
    </source>
</evidence>
<dbReference type="Proteomes" id="UP001465153">
    <property type="component" value="Unassembled WGS sequence"/>
</dbReference>
<dbReference type="SUPFAM" id="SSF53067">
    <property type="entry name" value="Actin-like ATPase domain"/>
    <property type="match status" value="1"/>
</dbReference>
<dbReference type="PANTHER" id="PTHR18964">
    <property type="entry name" value="ROK (REPRESSOR, ORF, KINASE) FAMILY"/>
    <property type="match status" value="1"/>
</dbReference>
<protein>
    <submittedName>
        <fullName evidence="1">ROK family transcriptional regulator</fullName>
    </submittedName>
</protein>
<dbReference type="Pfam" id="PF00480">
    <property type="entry name" value="ROK"/>
    <property type="match status" value="1"/>
</dbReference>
<dbReference type="Gene3D" id="1.10.10.10">
    <property type="entry name" value="Winged helix-like DNA-binding domain superfamily/Winged helix DNA-binding domain"/>
    <property type="match status" value="1"/>
</dbReference>
<proteinExistence type="predicted"/>
<dbReference type="InterPro" id="IPR000600">
    <property type="entry name" value="ROK"/>
</dbReference>
<dbReference type="InterPro" id="IPR043129">
    <property type="entry name" value="ATPase_NBD"/>
</dbReference>